<name>A0A1A9V1W9_GLOAU</name>
<dbReference type="EnsemblMetazoa" id="GAUT023154-RA">
    <property type="protein sequence ID" value="GAUT023154-PA"/>
    <property type="gene ID" value="GAUT023154"/>
</dbReference>
<reference evidence="1" key="1">
    <citation type="submission" date="2020-05" db="UniProtKB">
        <authorList>
            <consortium name="EnsemblMetazoa"/>
        </authorList>
    </citation>
    <scope>IDENTIFICATION</scope>
    <source>
        <strain evidence="1">TTRI</strain>
    </source>
</reference>
<dbReference type="Proteomes" id="UP000078200">
    <property type="component" value="Unassembled WGS sequence"/>
</dbReference>
<organism evidence="1 2">
    <name type="scientific">Glossina austeni</name>
    <name type="common">Savannah tsetse fly</name>
    <dbReference type="NCBI Taxonomy" id="7395"/>
    <lineage>
        <taxon>Eukaryota</taxon>
        <taxon>Metazoa</taxon>
        <taxon>Ecdysozoa</taxon>
        <taxon>Arthropoda</taxon>
        <taxon>Hexapoda</taxon>
        <taxon>Insecta</taxon>
        <taxon>Pterygota</taxon>
        <taxon>Neoptera</taxon>
        <taxon>Endopterygota</taxon>
        <taxon>Diptera</taxon>
        <taxon>Brachycera</taxon>
        <taxon>Muscomorpha</taxon>
        <taxon>Hippoboscoidea</taxon>
        <taxon>Glossinidae</taxon>
        <taxon>Glossina</taxon>
    </lineage>
</organism>
<evidence type="ECO:0000313" key="2">
    <source>
        <dbReference type="Proteomes" id="UP000078200"/>
    </source>
</evidence>
<accession>A0A1A9V1W9</accession>
<dbReference type="VEuPathDB" id="VectorBase:GAUT023154"/>
<keyword evidence="2" id="KW-1185">Reference proteome</keyword>
<evidence type="ECO:0000313" key="1">
    <source>
        <dbReference type="EnsemblMetazoa" id="GAUT023154-PA"/>
    </source>
</evidence>
<protein>
    <submittedName>
        <fullName evidence="1">Uncharacterized protein</fullName>
    </submittedName>
</protein>
<proteinExistence type="predicted"/>
<sequence>MKNSTYEQLEGNDDLVLPTNKLCSQTKLYISTTKRARRISLNTLGSSMVAGRTTSSFLAKSAKAFRIVLPERVRGKPVVNLGGLRLCLKPIHVAVTADPVSVCHQLLSTGTLKVFSIQPFVSRSQCSPAMNIERKDFKEYFLPHLQSGSGIILPGSTPQFAAIITLGFACSMRVQSSLAAKPPNTTECMAPRRAVANIAIIASAHPKILRDFPKICDNSPCKWDREHRQFKPIDYKEDVIVKLLWTRMREKHVEIRNREAWRSSLA</sequence>
<dbReference type="AlphaFoldDB" id="A0A1A9V1W9"/>